<dbReference type="GO" id="GO:0006355">
    <property type="term" value="P:regulation of DNA-templated transcription"/>
    <property type="evidence" value="ECO:0007669"/>
    <property type="project" value="InterPro"/>
</dbReference>
<evidence type="ECO:0000259" key="4">
    <source>
        <dbReference type="PROSITE" id="PS50043"/>
    </source>
</evidence>
<dbReference type="CDD" id="cd17535">
    <property type="entry name" value="REC_NarL-like"/>
    <property type="match status" value="1"/>
</dbReference>
<dbReference type="InterPro" id="IPR016032">
    <property type="entry name" value="Sig_transdc_resp-reg_C-effctor"/>
</dbReference>
<dbReference type="Gene3D" id="3.40.50.2300">
    <property type="match status" value="1"/>
</dbReference>
<dbReference type="PANTHER" id="PTHR45566">
    <property type="entry name" value="HTH-TYPE TRANSCRIPTIONAL REGULATOR YHJB-RELATED"/>
    <property type="match status" value="1"/>
</dbReference>
<dbReference type="InterPro" id="IPR000792">
    <property type="entry name" value="Tscrpt_reg_LuxR_C"/>
</dbReference>
<dbReference type="InterPro" id="IPR058245">
    <property type="entry name" value="NreC/VraR/RcsB-like_REC"/>
</dbReference>
<dbReference type="SUPFAM" id="SSF46894">
    <property type="entry name" value="C-terminal effector domain of the bipartite response regulators"/>
    <property type="match status" value="1"/>
</dbReference>
<evidence type="ECO:0000313" key="7">
    <source>
        <dbReference type="Proteomes" id="UP000326202"/>
    </source>
</evidence>
<dbReference type="Pfam" id="PF00072">
    <property type="entry name" value="Response_reg"/>
    <property type="match status" value="1"/>
</dbReference>
<evidence type="ECO:0000313" key="6">
    <source>
        <dbReference type="EMBL" id="QEX19649.1"/>
    </source>
</evidence>
<dbReference type="AlphaFoldDB" id="A0A5J6MQN0"/>
<keyword evidence="2 6" id="KW-0238">DNA-binding</keyword>
<keyword evidence="1 3" id="KW-0597">Phosphoprotein</keyword>
<dbReference type="SMART" id="SM00448">
    <property type="entry name" value="REC"/>
    <property type="match status" value="1"/>
</dbReference>
<dbReference type="SUPFAM" id="SSF52172">
    <property type="entry name" value="CheY-like"/>
    <property type="match status" value="1"/>
</dbReference>
<dbReference type="EMBL" id="CP042906">
    <property type="protein sequence ID" value="QEX19649.1"/>
    <property type="molecule type" value="Genomic_DNA"/>
</dbReference>
<feature type="domain" description="HTH luxR-type" evidence="4">
    <location>
        <begin position="146"/>
        <end position="211"/>
    </location>
</feature>
<name>A0A5J6MQN0_9PROT</name>
<dbReference type="PROSITE" id="PS50110">
    <property type="entry name" value="RESPONSE_REGULATORY"/>
    <property type="match status" value="1"/>
</dbReference>
<evidence type="ECO:0000256" key="2">
    <source>
        <dbReference type="ARBA" id="ARBA00023125"/>
    </source>
</evidence>
<dbReference type="SMART" id="SM00421">
    <property type="entry name" value="HTH_LUXR"/>
    <property type="match status" value="1"/>
</dbReference>
<dbReference type="Proteomes" id="UP000326202">
    <property type="component" value="Chromosome"/>
</dbReference>
<dbReference type="PROSITE" id="PS50043">
    <property type="entry name" value="HTH_LUXR_2"/>
    <property type="match status" value="1"/>
</dbReference>
<evidence type="ECO:0000256" key="3">
    <source>
        <dbReference type="PROSITE-ProRule" id="PRU00169"/>
    </source>
</evidence>
<dbReference type="GO" id="GO:0003677">
    <property type="term" value="F:DNA binding"/>
    <property type="evidence" value="ECO:0007669"/>
    <property type="project" value="UniProtKB-KW"/>
</dbReference>
<keyword evidence="7" id="KW-1185">Reference proteome</keyword>
<protein>
    <submittedName>
        <fullName evidence="6">DNA-binding response regulator</fullName>
    </submittedName>
</protein>
<dbReference type="PANTHER" id="PTHR45566:SF1">
    <property type="entry name" value="HTH-TYPE TRANSCRIPTIONAL REGULATOR YHJB-RELATED"/>
    <property type="match status" value="1"/>
</dbReference>
<dbReference type="InterPro" id="IPR001789">
    <property type="entry name" value="Sig_transdc_resp-reg_receiver"/>
</dbReference>
<proteinExistence type="predicted"/>
<feature type="modified residue" description="4-aspartylphosphate" evidence="3">
    <location>
        <position position="53"/>
    </location>
</feature>
<dbReference type="GO" id="GO:0000160">
    <property type="term" value="P:phosphorelay signal transduction system"/>
    <property type="evidence" value="ECO:0007669"/>
    <property type="project" value="InterPro"/>
</dbReference>
<dbReference type="PRINTS" id="PR00038">
    <property type="entry name" value="HTHLUXR"/>
</dbReference>
<gene>
    <name evidence="6" type="ORF">FRZ44_49640</name>
</gene>
<reference evidence="6 7" key="1">
    <citation type="submission" date="2019-08" db="EMBL/GenBank/DDBJ databases">
        <title>Hyperibacter terrae gen. nov., sp. nov. and Hyperibacter viscosus sp. nov., two new members in the family Rhodospirillaceae isolated from the rhizosphere of Hypericum perforatum.</title>
        <authorList>
            <person name="Noviana Z."/>
        </authorList>
    </citation>
    <scope>NUCLEOTIDE SEQUENCE [LARGE SCALE GENOMIC DNA]</scope>
    <source>
        <strain evidence="6 7">R5913</strain>
    </source>
</reference>
<dbReference type="KEGG" id="htq:FRZ44_49640"/>
<dbReference type="RefSeq" id="WP_191908287.1">
    <property type="nucleotide sequence ID" value="NZ_CP042906.1"/>
</dbReference>
<dbReference type="InterPro" id="IPR011006">
    <property type="entry name" value="CheY-like_superfamily"/>
</dbReference>
<evidence type="ECO:0000256" key="1">
    <source>
        <dbReference type="ARBA" id="ARBA00022553"/>
    </source>
</evidence>
<dbReference type="Pfam" id="PF00196">
    <property type="entry name" value="GerE"/>
    <property type="match status" value="1"/>
</dbReference>
<dbReference type="InterPro" id="IPR051015">
    <property type="entry name" value="EvgA-like"/>
</dbReference>
<evidence type="ECO:0000259" key="5">
    <source>
        <dbReference type="PROSITE" id="PS50110"/>
    </source>
</evidence>
<feature type="domain" description="Response regulatory" evidence="5">
    <location>
        <begin position="2"/>
        <end position="118"/>
    </location>
</feature>
<sequence>MRILIADDHTLFRRGFSLLLQRLYPDSEIEEASDVVSALEVVQRTAIDLLLLDLGMPGMEGLSGLEQLRAAVPSAAIVIVSAISDSDRIREALERGARGYVLKTINDAALKHALSLVMSGETYVPAELLQERALKGVGGPIGKGGPENPLAHLTDRQRDVLGLLMTGQSNKEIARDLGLLESTVKAHIKVILNKLSVANRTQAAMVAAGLGWQPARPVH</sequence>
<organism evidence="6 7">
    <name type="scientific">Hypericibacter terrae</name>
    <dbReference type="NCBI Taxonomy" id="2602015"/>
    <lineage>
        <taxon>Bacteria</taxon>
        <taxon>Pseudomonadati</taxon>
        <taxon>Pseudomonadota</taxon>
        <taxon>Alphaproteobacteria</taxon>
        <taxon>Rhodospirillales</taxon>
        <taxon>Dongiaceae</taxon>
        <taxon>Hypericibacter</taxon>
    </lineage>
</organism>
<dbReference type="CDD" id="cd06170">
    <property type="entry name" value="LuxR_C_like"/>
    <property type="match status" value="1"/>
</dbReference>
<accession>A0A5J6MQN0</accession>